<evidence type="ECO:0000256" key="2">
    <source>
        <dbReference type="ARBA" id="ARBA00023125"/>
    </source>
</evidence>
<evidence type="ECO:0000259" key="4">
    <source>
        <dbReference type="PROSITE" id="PS01124"/>
    </source>
</evidence>
<dbReference type="Pfam" id="PF12833">
    <property type="entry name" value="HTH_18"/>
    <property type="match status" value="1"/>
</dbReference>
<dbReference type="Gene3D" id="1.10.10.60">
    <property type="entry name" value="Homeodomain-like"/>
    <property type="match status" value="1"/>
</dbReference>
<sequence length="296" mass="33710">MATGKQISIPHDIAQGCSYFMEVMPGLMALVVDFTLQRSVELNQVVNAEDFYIAYYDLSDEIDIQKINHSKVNYHSKLGMIVVDATLKSSYTPSFKMYSFWLLIAKPLLQKYLLGSIGGPKMGQNNTIVFTSHMDSRTRLCILKLRTRNYNDPSFELSLRGTSLQVFAYLVERINENDLVLGKLSELDTAQIIKTQTYLMEQLLGAFPGIDFLAYMAGMSISKYKKLFKRIFKESPNSFFIREKLNLAQELLKSGNFNTINEVGNELGYLKPGYFAAIYKNQFGQLPGEVFVKNRL</sequence>
<dbReference type="RefSeq" id="WP_337716860.1">
    <property type="nucleotide sequence ID" value="NZ_JBBEUB010000004.1"/>
</dbReference>
<accession>A0ABU8NR30</accession>
<keyword evidence="3" id="KW-0804">Transcription</keyword>
<evidence type="ECO:0000313" key="6">
    <source>
        <dbReference type="Proteomes" id="UP001378956"/>
    </source>
</evidence>
<dbReference type="InterPro" id="IPR018060">
    <property type="entry name" value="HTH_AraC"/>
</dbReference>
<reference evidence="5 6" key="1">
    <citation type="submission" date="2024-03" db="EMBL/GenBank/DDBJ databases">
        <title>Sequence of Lycoming College Course Isolates.</title>
        <authorList>
            <person name="Plotts O."/>
            <person name="Newman J."/>
        </authorList>
    </citation>
    <scope>NUCLEOTIDE SEQUENCE [LARGE SCALE GENOMIC DNA]</scope>
    <source>
        <strain evidence="5 6">CJB-3</strain>
    </source>
</reference>
<dbReference type="EMBL" id="JBBEUB010000004">
    <property type="protein sequence ID" value="MEJ2903678.1"/>
    <property type="molecule type" value="Genomic_DNA"/>
</dbReference>
<keyword evidence="2" id="KW-0238">DNA-binding</keyword>
<keyword evidence="1" id="KW-0805">Transcription regulation</keyword>
<evidence type="ECO:0000256" key="1">
    <source>
        <dbReference type="ARBA" id="ARBA00023015"/>
    </source>
</evidence>
<evidence type="ECO:0000313" key="5">
    <source>
        <dbReference type="EMBL" id="MEJ2903678.1"/>
    </source>
</evidence>
<dbReference type="InterPro" id="IPR018062">
    <property type="entry name" value="HTH_AraC-typ_CS"/>
</dbReference>
<gene>
    <name evidence="5" type="ORF">WAE58_14635</name>
</gene>
<feature type="domain" description="HTH araC/xylS-type" evidence="4">
    <location>
        <begin position="193"/>
        <end position="293"/>
    </location>
</feature>
<evidence type="ECO:0000256" key="3">
    <source>
        <dbReference type="ARBA" id="ARBA00023163"/>
    </source>
</evidence>
<comment type="caution">
    <text evidence="5">The sequence shown here is derived from an EMBL/GenBank/DDBJ whole genome shotgun (WGS) entry which is preliminary data.</text>
</comment>
<dbReference type="PROSITE" id="PS01124">
    <property type="entry name" value="HTH_ARAC_FAMILY_2"/>
    <property type="match status" value="1"/>
</dbReference>
<dbReference type="Proteomes" id="UP001378956">
    <property type="component" value="Unassembled WGS sequence"/>
</dbReference>
<name>A0ABU8NR30_9SPHI</name>
<organism evidence="5 6">
    <name type="scientific">Pedobacter panaciterrae</name>
    <dbReference type="NCBI Taxonomy" id="363849"/>
    <lineage>
        <taxon>Bacteria</taxon>
        <taxon>Pseudomonadati</taxon>
        <taxon>Bacteroidota</taxon>
        <taxon>Sphingobacteriia</taxon>
        <taxon>Sphingobacteriales</taxon>
        <taxon>Sphingobacteriaceae</taxon>
        <taxon>Pedobacter</taxon>
    </lineage>
</organism>
<proteinExistence type="predicted"/>
<dbReference type="SMART" id="SM00342">
    <property type="entry name" value="HTH_ARAC"/>
    <property type="match status" value="1"/>
</dbReference>
<keyword evidence="6" id="KW-1185">Reference proteome</keyword>
<dbReference type="PANTHER" id="PTHR47893">
    <property type="entry name" value="REGULATORY PROTEIN PCHR"/>
    <property type="match status" value="1"/>
</dbReference>
<protein>
    <submittedName>
        <fullName evidence="5">Helix-turn-helix transcriptional regulator</fullName>
    </submittedName>
</protein>
<dbReference type="PANTHER" id="PTHR47893:SF1">
    <property type="entry name" value="REGULATORY PROTEIN PCHR"/>
    <property type="match status" value="1"/>
</dbReference>
<dbReference type="PROSITE" id="PS00041">
    <property type="entry name" value="HTH_ARAC_FAMILY_1"/>
    <property type="match status" value="1"/>
</dbReference>
<dbReference type="InterPro" id="IPR053142">
    <property type="entry name" value="PchR_regulatory_protein"/>
</dbReference>